<protein>
    <submittedName>
        <fullName evidence="2">Uncharacterized protein</fullName>
    </submittedName>
</protein>
<comment type="caution">
    <text evidence="2">The sequence shown here is derived from an EMBL/GenBank/DDBJ whole genome shotgun (WGS) entry which is preliminary data.</text>
</comment>
<feature type="compositionally biased region" description="Polar residues" evidence="1">
    <location>
        <begin position="140"/>
        <end position="149"/>
    </location>
</feature>
<accession>A0ABD2P2C5</accession>
<reference evidence="2 3" key="1">
    <citation type="journal article" date="2021" name="BMC Biol.">
        <title>Horizontally acquired antibacterial genes associated with adaptive radiation of ladybird beetles.</title>
        <authorList>
            <person name="Li H.S."/>
            <person name="Tang X.F."/>
            <person name="Huang Y.H."/>
            <person name="Xu Z.Y."/>
            <person name="Chen M.L."/>
            <person name="Du X.Y."/>
            <person name="Qiu B.Y."/>
            <person name="Chen P.T."/>
            <person name="Zhang W."/>
            <person name="Slipinski A."/>
            <person name="Escalona H.E."/>
            <person name="Waterhouse R.M."/>
            <person name="Zwick A."/>
            <person name="Pang H."/>
        </authorList>
    </citation>
    <scope>NUCLEOTIDE SEQUENCE [LARGE SCALE GENOMIC DNA]</scope>
    <source>
        <strain evidence="2">SYSU2018</strain>
    </source>
</reference>
<dbReference type="Proteomes" id="UP001516400">
    <property type="component" value="Unassembled WGS sequence"/>
</dbReference>
<keyword evidence="3" id="KW-1185">Reference proteome</keyword>
<evidence type="ECO:0000313" key="3">
    <source>
        <dbReference type="Proteomes" id="UP001516400"/>
    </source>
</evidence>
<dbReference type="EMBL" id="JABFTP020000165">
    <property type="protein sequence ID" value="KAL3284940.1"/>
    <property type="molecule type" value="Genomic_DNA"/>
</dbReference>
<proteinExistence type="predicted"/>
<dbReference type="AlphaFoldDB" id="A0ABD2P2C5"/>
<sequence>MNTIIGLRGLLLRNQLYKKTKNRPIVTLMDKLPIIRNQSDDYLASKLIDTLKDMNINERNQIENERCLFLERFISLFMWPAIFSIEPPSEQLLDAELGIKNHEPIEMDNQQKRKRKIKEKIDIPGAKNEIKLRTKRVKLNANNDKQQASKGKERTATRTSNRIKKFNTRLKDTTAEIEENPTKAENNEILPKKSILVKNEPSQSNETDAESAEIPALQNQLKLRKIIKIVKVQNKDNQQIGISELPQNLRKVDKSEIENILKNKKQVKMFRIQKIQMKDGTIKTVSKPYDSKKLPVSLNMKDYQTTNTKGETISTLQNYSIKTNETIKKNLLGENPNVLDIVSLAKSVKKEFNISNPQVNFGKNQKYR</sequence>
<evidence type="ECO:0000313" key="2">
    <source>
        <dbReference type="EMBL" id="KAL3284940.1"/>
    </source>
</evidence>
<gene>
    <name evidence="2" type="ORF">HHI36_019072</name>
</gene>
<organism evidence="2 3">
    <name type="scientific">Cryptolaemus montrouzieri</name>
    <dbReference type="NCBI Taxonomy" id="559131"/>
    <lineage>
        <taxon>Eukaryota</taxon>
        <taxon>Metazoa</taxon>
        <taxon>Ecdysozoa</taxon>
        <taxon>Arthropoda</taxon>
        <taxon>Hexapoda</taxon>
        <taxon>Insecta</taxon>
        <taxon>Pterygota</taxon>
        <taxon>Neoptera</taxon>
        <taxon>Endopterygota</taxon>
        <taxon>Coleoptera</taxon>
        <taxon>Polyphaga</taxon>
        <taxon>Cucujiformia</taxon>
        <taxon>Coccinelloidea</taxon>
        <taxon>Coccinellidae</taxon>
        <taxon>Scymninae</taxon>
        <taxon>Scymnini</taxon>
        <taxon>Cryptolaemus</taxon>
    </lineage>
</organism>
<name>A0ABD2P2C5_9CUCU</name>
<feature type="region of interest" description="Disordered" evidence="1">
    <location>
        <begin position="139"/>
        <end position="158"/>
    </location>
</feature>
<evidence type="ECO:0000256" key="1">
    <source>
        <dbReference type="SAM" id="MobiDB-lite"/>
    </source>
</evidence>